<feature type="binding site" evidence="7">
    <location>
        <position position="67"/>
    </location>
    <ligand>
        <name>substrate</name>
    </ligand>
</feature>
<dbReference type="NCBIfam" id="NF040667">
    <property type="entry name" value="hom_kin_desulfo"/>
    <property type="match status" value="1"/>
</dbReference>
<evidence type="ECO:0000256" key="3">
    <source>
        <dbReference type="ARBA" id="ARBA00022741"/>
    </source>
</evidence>
<comment type="subcellular location">
    <subcellularLocation>
        <location evidence="7">Cytoplasm</location>
    </subcellularLocation>
</comment>
<keyword evidence="9" id="KW-1185">Reference proteome</keyword>
<dbReference type="AlphaFoldDB" id="A0A1G9B0Z3"/>
<evidence type="ECO:0000256" key="6">
    <source>
        <dbReference type="ARBA" id="ARBA00023141"/>
    </source>
</evidence>
<keyword evidence="5 7" id="KW-0067">ATP-binding</keyword>
<dbReference type="PRINTS" id="PR01100">
    <property type="entry name" value="SHIKIMTKNASE"/>
</dbReference>
<dbReference type="OrthoDB" id="9800332at2"/>
<dbReference type="GO" id="GO:0008652">
    <property type="term" value="P:amino acid biosynthetic process"/>
    <property type="evidence" value="ECO:0007669"/>
    <property type="project" value="UniProtKB-KW"/>
</dbReference>
<keyword evidence="6 7" id="KW-0057">Aromatic amino acid biosynthesis</keyword>
<evidence type="ECO:0000256" key="2">
    <source>
        <dbReference type="ARBA" id="ARBA00022679"/>
    </source>
</evidence>
<comment type="caution">
    <text evidence="7">Lacks conserved residue(s) required for the propagation of feature annotation.</text>
</comment>
<keyword evidence="2 7" id="KW-0808">Transferase</keyword>
<dbReference type="CDD" id="cd00464">
    <property type="entry name" value="SK"/>
    <property type="match status" value="1"/>
</dbReference>
<dbReference type="EC" id="2.7.1.71" evidence="7"/>
<dbReference type="STRING" id="246191.SAMN05660337_0111"/>
<keyword evidence="7" id="KW-0460">Magnesium</keyword>
<comment type="subunit">
    <text evidence="7">Monomer.</text>
</comment>
<dbReference type="GO" id="GO:0005524">
    <property type="term" value="F:ATP binding"/>
    <property type="evidence" value="ECO:0007669"/>
    <property type="project" value="UniProtKB-UniRule"/>
</dbReference>
<dbReference type="RefSeq" id="WP_092157220.1">
    <property type="nucleotide sequence ID" value="NZ_FNGA01000001.1"/>
</dbReference>
<dbReference type="Pfam" id="PF01202">
    <property type="entry name" value="SKI"/>
    <property type="match status" value="1"/>
</dbReference>
<proteinExistence type="inferred from homology"/>
<organism evidence="8 9">
    <name type="scientific">Maridesulfovibrio ferrireducens</name>
    <dbReference type="NCBI Taxonomy" id="246191"/>
    <lineage>
        <taxon>Bacteria</taxon>
        <taxon>Pseudomonadati</taxon>
        <taxon>Thermodesulfobacteriota</taxon>
        <taxon>Desulfovibrionia</taxon>
        <taxon>Desulfovibrionales</taxon>
        <taxon>Desulfovibrionaceae</taxon>
        <taxon>Maridesulfovibrio</taxon>
    </lineage>
</organism>
<dbReference type="UniPathway" id="UPA00053">
    <property type="reaction ID" value="UER00088"/>
</dbReference>
<keyword evidence="3 7" id="KW-0547">Nucleotide-binding</keyword>
<keyword evidence="4 7" id="KW-0418">Kinase</keyword>
<dbReference type="HAMAP" id="MF_00109">
    <property type="entry name" value="Shikimate_kinase"/>
    <property type="match status" value="1"/>
</dbReference>
<protein>
    <recommendedName>
        <fullName evidence="7">Shikimate kinase</fullName>
        <shortName evidence="7">SK</shortName>
        <ecNumber evidence="7">2.7.1.71</ecNumber>
    </recommendedName>
</protein>
<dbReference type="PANTHER" id="PTHR21087:SF16">
    <property type="entry name" value="SHIKIMATE KINASE 1, CHLOROPLASTIC"/>
    <property type="match status" value="1"/>
</dbReference>
<reference evidence="9" key="1">
    <citation type="submission" date="2016-10" db="EMBL/GenBank/DDBJ databases">
        <authorList>
            <person name="Varghese N."/>
            <person name="Submissions S."/>
        </authorList>
    </citation>
    <scope>NUCLEOTIDE SEQUENCE [LARGE SCALE GENOMIC DNA]</scope>
    <source>
        <strain evidence="9">DSM 16995</strain>
    </source>
</reference>
<dbReference type="GO" id="GO:0004765">
    <property type="term" value="F:shikimate kinase activity"/>
    <property type="evidence" value="ECO:0007669"/>
    <property type="project" value="UniProtKB-UniRule"/>
</dbReference>
<dbReference type="EMBL" id="FNGA01000001">
    <property type="protein sequence ID" value="SDK33256.1"/>
    <property type="molecule type" value="Genomic_DNA"/>
</dbReference>
<feature type="binding site" evidence="7">
    <location>
        <position position="126"/>
    </location>
    <ligand>
        <name>ATP</name>
        <dbReference type="ChEBI" id="CHEBI:30616"/>
    </ligand>
</feature>
<feature type="binding site" evidence="7">
    <location>
        <position position="25"/>
    </location>
    <ligand>
        <name>Mg(2+)</name>
        <dbReference type="ChEBI" id="CHEBI:18420"/>
    </ligand>
</feature>
<evidence type="ECO:0000256" key="1">
    <source>
        <dbReference type="ARBA" id="ARBA00022605"/>
    </source>
</evidence>
<feature type="binding site" evidence="7">
    <location>
        <position position="88"/>
    </location>
    <ligand>
        <name>substrate</name>
    </ligand>
</feature>
<feature type="binding site" evidence="7">
    <location>
        <begin position="21"/>
        <end position="26"/>
    </location>
    <ligand>
        <name>ATP</name>
        <dbReference type="ChEBI" id="CHEBI:30616"/>
    </ligand>
</feature>
<sequence length="178" mass="19743">MSDRELVFSDGCAVSLIGMAGAGKSTLAPLLAAKLDWQFIDTDQVVESFYGKPLQDIVDYLGLADFRKAEEEILSTLGVLRTVVSTGGSVVYGEKAMERLKSLGPVVYLRMECKTCLQRVGEGYGRGLAIKPDQSLESLYNERVPLYARYADFTVDTDKFSSDECAEKIFQWLKSIQE</sequence>
<comment type="cofactor">
    <cofactor evidence="7">
        <name>Mg(2+)</name>
        <dbReference type="ChEBI" id="CHEBI:18420"/>
    </cofactor>
    <text evidence="7">Binds 1 Mg(2+) ion per subunit.</text>
</comment>
<keyword evidence="7" id="KW-0479">Metal-binding</keyword>
<feature type="binding site" evidence="7">
    <location>
        <position position="43"/>
    </location>
    <ligand>
        <name>substrate</name>
    </ligand>
</feature>
<dbReference type="GO" id="GO:0000287">
    <property type="term" value="F:magnesium ion binding"/>
    <property type="evidence" value="ECO:0007669"/>
    <property type="project" value="UniProtKB-UniRule"/>
</dbReference>
<dbReference type="InterPro" id="IPR027417">
    <property type="entry name" value="P-loop_NTPase"/>
</dbReference>
<feature type="binding site" evidence="7">
    <location>
        <position position="143"/>
    </location>
    <ligand>
        <name>substrate</name>
    </ligand>
</feature>
<comment type="catalytic activity">
    <reaction evidence="7">
        <text>shikimate + ATP = 3-phosphoshikimate + ADP + H(+)</text>
        <dbReference type="Rhea" id="RHEA:13121"/>
        <dbReference type="ChEBI" id="CHEBI:15378"/>
        <dbReference type="ChEBI" id="CHEBI:30616"/>
        <dbReference type="ChEBI" id="CHEBI:36208"/>
        <dbReference type="ChEBI" id="CHEBI:145989"/>
        <dbReference type="ChEBI" id="CHEBI:456216"/>
        <dbReference type="EC" id="2.7.1.71"/>
    </reaction>
</comment>
<keyword evidence="7" id="KW-0963">Cytoplasm</keyword>
<dbReference type="Proteomes" id="UP000199053">
    <property type="component" value="Unassembled WGS sequence"/>
</dbReference>
<dbReference type="GO" id="GO:0009423">
    <property type="term" value="P:chorismate biosynthetic process"/>
    <property type="evidence" value="ECO:0007669"/>
    <property type="project" value="UniProtKB-UniRule"/>
</dbReference>
<dbReference type="InterPro" id="IPR000623">
    <property type="entry name" value="Shikimate_kinase/TSH1"/>
</dbReference>
<gene>
    <name evidence="7" type="primary">aroK</name>
    <name evidence="8" type="ORF">SAMN05660337_0111</name>
</gene>
<keyword evidence="1 7" id="KW-0028">Amino-acid biosynthesis</keyword>
<comment type="similarity">
    <text evidence="7">Belongs to the shikimate kinase family.</text>
</comment>
<dbReference type="InterPro" id="IPR031322">
    <property type="entry name" value="Shikimate/glucono_kinase"/>
</dbReference>
<evidence type="ECO:0000313" key="9">
    <source>
        <dbReference type="Proteomes" id="UP000199053"/>
    </source>
</evidence>
<evidence type="ECO:0000256" key="5">
    <source>
        <dbReference type="ARBA" id="ARBA00022840"/>
    </source>
</evidence>
<accession>A0A1G9B0Z3</accession>
<dbReference type="SUPFAM" id="SSF52540">
    <property type="entry name" value="P-loop containing nucleoside triphosphate hydrolases"/>
    <property type="match status" value="1"/>
</dbReference>
<dbReference type="GO" id="GO:0005829">
    <property type="term" value="C:cytosol"/>
    <property type="evidence" value="ECO:0007669"/>
    <property type="project" value="TreeGrafter"/>
</dbReference>
<dbReference type="GO" id="GO:0009073">
    <property type="term" value="P:aromatic amino acid family biosynthetic process"/>
    <property type="evidence" value="ECO:0007669"/>
    <property type="project" value="UniProtKB-KW"/>
</dbReference>
<comment type="function">
    <text evidence="7">Catalyzes the specific phosphorylation of the 3-hydroxyl group of shikimic acid using ATP as a cosubstrate.</text>
</comment>
<evidence type="ECO:0000256" key="7">
    <source>
        <dbReference type="HAMAP-Rule" id="MF_00109"/>
    </source>
</evidence>
<evidence type="ECO:0000313" key="8">
    <source>
        <dbReference type="EMBL" id="SDK33256.1"/>
    </source>
</evidence>
<dbReference type="PANTHER" id="PTHR21087">
    <property type="entry name" value="SHIKIMATE KINASE"/>
    <property type="match status" value="1"/>
</dbReference>
<comment type="pathway">
    <text evidence="7">Metabolic intermediate biosynthesis; chorismate biosynthesis; chorismate from D-erythrose 4-phosphate and phosphoenolpyruvate: step 5/7.</text>
</comment>
<dbReference type="Gene3D" id="3.40.50.300">
    <property type="entry name" value="P-loop containing nucleotide triphosphate hydrolases"/>
    <property type="match status" value="1"/>
</dbReference>
<evidence type="ECO:0000256" key="4">
    <source>
        <dbReference type="ARBA" id="ARBA00022777"/>
    </source>
</evidence>
<name>A0A1G9B0Z3_9BACT</name>